<dbReference type="EMBL" id="WRXO01000001">
    <property type="protein sequence ID" value="MVT39924.1"/>
    <property type="molecule type" value="Genomic_DNA"/>
</dbReference>
<keyword evidence="1" id="KW-0732">Signal</keyword>
<dbReference type="InterPro" id="IPR029058">
    <property type="entry name" value="AB_hydrolase_fold"/>
</dbReference>
<dbReference type="AlphaFoldDB" id="A0A6N8J4T9"/>
<dbReference type="Pfam" id="PF02129">
    <property type="entry name" value="Peptidase_S15"/>
    <property type="match status" value="1"/>
</dbReference>
<organism evidence="3 4">
    <name type="scientific">Chitinophaga oryziterrae</name>
    <dbReference type="NCBI Taxonomy" id="1031224"/>
    <lineage>
        <taxon>Bacteria</taxon>
        <taxon>Pseudomonadati</taxon>
        <taxon>Bacteroidota</taxon>
        <taxon>Chitinophagia</taxon>
        <taxon>Chitinophagales</taxon>
        <taxon>Chitinophagaceae</taxon>
        <taxon>Chitinophaga</taxon>
    </lineage>
</organism>
<evidence type="ECO:0000256" key="1">
    <source>
        <dbReference type="SAM" id="SignalP"/>
    </source>
</evidence>
<accession>A0A6N8J4T9</accession>
<dbReference type="InterPro" id="IPR000383">
    <property type="entry name" value="Xaa-Pro-like_dom"/>
</dbReference>
<proteinExistence type="predicted"/>
<gene>
    <name evidence="3" type="ORF">GO495_04970</name>
</gene>
<dbReference type="PANTHER" id="PTHR43265:SF1">
    <property type="entry name" value="ESTERASE ESTD"/>
    <property type="match status" value="1"/>
</dbReference>
<feature type="signal peptide" evidence="1">
    <location>
        <begin position="1"/>
        <end position="20"/>
    </location>
</feature>
<dbReference type="InterPro" id="IPR053145">
    <property type="entry name" value="AB_hydrolase_Est10"/>
</dbReference>
<evidence type="ECO:0000313" key="3">
    <source>
        <dbReference type="EMBL" id="MVT39924.1"/>
    </source>
</evidence>
<dbReference type="Gene3D" id="3.40.50.1820">
    <property type="entry name" value="alpha/beta hydrolase"/>
    <property type="match status" value="1"/>
</dbReference>
<feature type="domain" description="Xaa-Pro dipeptidyl-peptidase-like" evidence="2">
    <location>
        <begin position="154"/>
        <end position="381"/>
    </location>
</feature>
<evidence type="ECO:0000259" key="2">
    <source>
        <dbReference type="Pfam" id="PF02129"/>
    </source>
</evidence>
<evidence type="ECO:0000313" key="4">
    <source>
        <dbReference type="Proteomes" id="UP000468388"/>
    </source>
</evidence>
<dbReference type="SUPFAM" id="SSF53474">
    <property type="entry name" value="alpha/beta-Hydrolases"/>
    <property type="match status" value="1"/>
</dbReference>
<dbReference type="Proteomes" id="UP000468388">
    <property type="component" value="Unassembled WGS sequence"/>
</dbReference>
<dbReference type="OrthoDB" id="9809549at2"/>
<dbReference type="GO" id="GO:0052689">
    <property type="term" value="F:carboxylic ester hydrolase activity"/>
    <property type="evidence" value="ECO:0007669"/>
    <property type="project" value="TreeGrafter"/>
</dbReference>
<reference evidence="3 4" key="1">
    <citation type="submission" date="2019-12" db="EMBL/GenBank/DDBJ databases">
        <title>The draft genomic sequence of strain Chitinophaga oryziterrae JCM 16595.</title>
        <authorList>
            <person name="Zhang X."/>
        </authorList>
    </citation>
    <scope>NUCLEOTIDE SEQUENCE [LARGE SCALE GENOMIC DNA]</scope>
    <source>
        <strain evidence="3 4">JCM 16595</strain>
    </source>
</reference>
<name>A0A6N8J4T9_9BACT</name>
<protein>
    <submittedName>
        <fullName evidence="3">Alpha/beta fold hydrolase</fullName>
    </submittedName>
</protein>
<keyword evidence="4" id="KW-1185">Reference proteome</keyword>
<keyword evidence="3" id="KW-0378">Hydrolase</keyword>
<comment type="caution">
    <text evidence="3">The sequence shown here is derived from an EMBL/GenBank/DDBJ whole genome shotgun (WGS) entry which is preliminary data.</text>
</comment>
<sequence length="447" mass="49772">MFKYIVMTCLGIALAGTSFSQSLHDASGNWYGFFRTPQGNKQRLQVTFTYQDNVIKGQMKSPDVTQDVINIDEVFATDDSLKFSIKKIGLVYFGGWNSRNGRYEGYFEQLGNRAELNFSRRETEPAEHSQEPKPPFAYDVEEVKFVNAKDKVLLTGTFTKPGIKGTFPAIIMISGEGRQDRDGEHLGHKPFAVIADYFAKHGMAVLRFDDRGTGTSTGNYDSSDIYNFAEDVRAAVSFLRQRKDVDSNAIGMLGYSLGGAVGQIVASSDNKIAFLMTMAAPGVDGRTEKAGNNKAFKDYLDVLVAEKDTVIRKKKAFASLTTVYKQMADTNTIQDWMLETSYKADTRPEVLSSLAYDPAPYLAKIKCPVLAMNGEKDVEVNAAQNLKGIEAGMLKGGNQTITLRTFRGLNHQFQRCNSCTIEEYGTLDETINPAVLQFMVRWIQLLY</sequence>
<dbReference type="RefSeq" id="WP_157298569.1">
    <property type="nucleotide sequence ID" value="NZ_BAAAZB010000005.1"/>
</dbReference>
<dbReference type="PANTHER" id="PTHR43265">
    <property type="entry name" value="ESTERASE ESTD"/>
    <property type="match status" value="1"/>
</dbReference>
<feature type="chain" id="PRO_5026701415" evidence="1">
    <location>
        <begin position="21"/>
        <end position="447"/>
    </location>
</feature>